<evidence type="ECO:0000313" key="1">
    <source>
        <dbReference type="EMBL" id="BDU71795.1"/>
    </source>
</evidence>
<proteinExistence type="predicted"/>
<dbReference type="RefSeq" id="WP_316414698.1">
    <property type="nucleotide sequence ID" value="NZ_AP027080.1"/>
</dbReference>
<accession>A0AA48K861</accession>
<reference evidence="2" key="1">
    <citation type="journal article" date="2023" name="Int. J. Syst. Evol. Microbiol.">
        <title>Mesoterricola silvestris gen. nov., sp. nov., Mesoterricola sediminis sp. nov., Geothrix oryzae sp. nov., Geothrix edaphica sp. nov., Geothrix rubra sp. nov., and Geothrix limicola sp. nov., six novel members of Acidobacteriota isolated from soils.</title>
        <authorList>
            <person name="Itoh H."/>
            <person name="Sugisawa Y."/>
            <person name="Mise K."/>
            <person name="Xu Z."/>
            <person name="Kuniyasu M."/>
            <person name="Ushijima N."/>
            <person name="Kawano K."/>
            <person name="Kobayashi E."/>
            <person name="Shiratori Y."/>
            <person name="Masuda Y."/>
            <person name="Senoo K."/>
        </authorList>
    </citation>
    <scope>NUCLEOTIDE SEQUENCE [LARGE SCALE GENOMIC DNA]</scope>
    <source>
        <strain evidence="2">W79</strain>
    </source>
</reference>
<dbReference type="EMBL" id="AP027080">
    <property type="protein sequence ID" value="BDU71795.1"/>
    <property type="molecule type" value="Genomic_DNA"/>
</dbReference>
<gene>
    <name evidence="1" type="ORF">METEAL_09690</name>
</gene>
<name>A0AA48K861_9BACT</name>
<dbReference type="KEGG" id="msil:METEAL_09690"/>
<keyword evidence="2" id="KW-1185">Reference proteome</keyword>
<dbReference type="Proteomes" id="UP001238179">
    <property type="component" value="Chromosome"/>
</dbReference>
<dbReference type="AlphaFoldDB" id="A0AA48K861"/>
<organism evidence="1 2">
    <name type="scientific">Mesoterricola silvestris</name>
    <dbReference type="NCBI Taxonomy" id="2927979"/>
    <lineage>
        <taxon>Bacteria</taxon>
        <taxon>Pseudomonadati</taxon>
        <taxon>Acidobacteriota</taxon>
        <taxon>Holophagae</taxon>
        <taxon>Holophagales</taxon>
        <taxon>Holophagaceae</taxon>
        <taxon>Mesoterricola</taxon>
    </lineage>
</organism>
<protein>
    <submittedName>
        <fullName evidence="1">Uncharacterized protein</fullName>
    </submittedName>
</protein>
<evidence type="ECO:0000313" key="2">
    <source>
        <dbReference type="Proteomes" id="UP001238179"/>
    </source>
</evidence>
<sequence>MMLVPDNRRRVTLPPAFKAGQPVELEALEDGTFRLVPMVAIPAHQLWAWRPEVQASVEKSLQERRDGEGIAINSPEGQEFLRKLAAE</sequence>